<evidence type="ECO:0000256" key="5">
    <source>
        <dbReference type="PROSITE-ProRule" id="PRU00335"/>
    </source>
</evidence>
<dbReference type="Proteomes" id="UP000317209">
    <property type="component" value="Unassembled WGS sequence"/>
</dbReference>
<dbReference type="OrthoDB" id="4548508at2"/>
<feature type="compositionally biased region" description="Basic and acidic residues" evidence="6">
    <location>
        <begin position="200"/>
        <end position="211"/>
    </location>
</feature>
<reference evidence="8 9" key="1">
    <citation type="submission" date="2019-06" db="EMBL/GenBank/DDBJ databases">
        <title>Sequencing the genomes of 1000 actinobacteria strains.</title>
        <authorList>
            <person name="Klenk H.-P."/>
        </authorList>
    </citation>
    <scope>NUCLEOTIDE SEQUENCE [LARGE SCALE GENOMIC DNA]</scope>
    <source>
        <strain evidence="8 9">DSM 20169</strain>
    </source>
</reference>
<dbReference type="PROSITE" id="PS50977">
    <property type="entry name" value="HTH_TETR_2"/>
    <property type="match status" value="1"/>
</dbReference>
<dbReference type="EMBL" id="VFOX01000001">
    <property type="protein sequence ID" value="TQL84807.1"/>
    <property type="molecule type" value="Genomic_DNA"/>
</dbReference>
<gene>
    <name evidence="8" type="ORF">FB560_0400</name>
</gene>
<evidence type="ECO:0000313" key="8">
    <source>
        <dbReference type="EMBL" id="TQL84807.1"/>
    </source>
</evidence>
<dbReference type="InterPro" id="IPR001647">
    <property type="entry name" value="HTH_TetR"/>
</dbReference>
<evidence type="ECO:0000313" key="9">
    <source>
        <dbReference type="Proteomes" id="UP000317209"/>
    </source>
</evidence>
<feature type="DNA-binding region" description="H-T-H motif" evidence="5">
    <location>
        <begin position="39"/>
        <end position="58"/>
    </location>
</feature>
<dbReference type="SUPFAM" id="SSF46689">
    <property type="entry name" value="Homeodomain-like"/>
    <property type="match status" value="1"/>
</dbReference>
<dbReference type="Gene3D" id="1.10.357.10">
    <property type="entry name" value="Tetracycline Repressor, domain 2"/>
    <property type="match status" value="1"/>
</dbReference>
<dbReference type="SUPFAM" id="SSF48498">
    <property type="entry name" value="Tetracyclin repressor-like, C-terminal domain"/>
    <property type="match status" value="1"/>
</dbReference>
<dbReference type="GO" id="GO:0000976">
    <property type="term" value="F:transcription cis-regulatory region binding"/>
    <property type="evidence" value="ECO:0007669"/>
    <property type="project" value="TreeGrafter"/>
</dbReference>
<feature type="domain" description="HTH tetR-type" evidence="7">
    <location>
        <begin position="16"/>
        <end position="76"/>
    </location>
</feature>
<feature type="region of interest" description="Disordered" evidence="6">
    <location>
        <begin position="200"/>
        <end position="219"/>
    </location>
</feature>
<name>A0A543BIY7_9MICO</name>
<dbReference type="RefSeq" id="WP_141870827.1">
    <property type="nucleotide sequence ID" value="NZ_VFOX01000001.1"/>
</dbReference>
<keyword evidence="4" id="KW-0804">Transcription</keyword>
<evidence type="ECO:0000256" key="4">
    <source>
        <dbReference type="ARBA" id="ARBA00023163"/>
    </source>
</evidence>
<evidence type="ECO:0000256" key="2">
    <source>
        <dbReference type="ARBA" id="ARBA00023015"/>
    </source>
</evidence>
<keyword evidence="3 5" id="KW-0238">DNA-binding</keyword>
<keyword evidence="9" id="KW-1185">Reference proteome</keyword>
<sequence length="219" mass="24076">MKTTSTVRTPRRMSPEERDRVIFEGAIGLARESGLESLTVRAVAQRVGVTPALVAHYRPVMDAFLSEVFGEIVGAEREEVMAGFAAEHGVRENLFRMVETLLDGGRDDVTLVWVQAWALGVRNETLAARVRTEMDLWQSAIEEHLARAVAAGEIAASRTDTAAWMLLAMIDGMNAHSLVKWAPHDRADLARRVLSVALDHPDDPAPSRDAPRASLSSRK</sequence>
<dbReference type="PANTHER" id="PTHR30055:SF234">
    <property type="entry name" value="HTH-TYPE TRANSCRIPTIONAL REGULATOR BETI"/>
    <property type="match status" value="1"/>
</dbReference>
<dbReference type="PANTHER" id="PTHR30055">
    <property type="entry name" value="HTH-TYPE TRANSCRIPTIONAL REGULATOR RUTR"/>
    <property type="match status" value="1"/>
</dbReference>
<comment type="caution">
    <text evidence="8">The sequence shown here is derived from an EMBL/GenBank/DDBJ whole genome shotgun (WGS) entry which is preliminary data.</text>
</comment>
<dbReference type="GO" id="GO:0003700">
    <property type="term" value="F:DNA-binding transcription factor activity"/>
    <property type="evidence" value="ECO:0007669"/>
    <property type="project" value="TreeGrafter"/>
</dbReference>
<keyword evidence="1" id="KW-0678">Repressor</keyword>
<protein>
    <submittedName>
        <fullName evidence="8">TetR family transcriptional regulator</fullName>
    </submittedName>
</protein>
<dbReference type="InterPro" id="IPR050109">
    <property type="entry name" value="HTH-type_TetR-like_transc_reg"/>
</dbReference>
<evidence type="ECO:0000256" key="6">
    <source>
        <dbReference type="SAM" id="MobiDB-lite"/>
    </source>
</evidence>
<dbReference type="InterPro" id="IPR039538">
    <property type="entry name" value="BetI_C"/>
</dbReference>
<evidence type="ECO:0000256" key="1">
    <source>
        <dbReference type="ARBA" id="ARBA00022491"/>
    </source>
</evidence>
<evidence type="ECO:0000259" key="7">
    <source>
        <dbReference type="PROSITE" id="PS50977"/>
    </source>
</evidence>
<dbReference type="InterPro" id="IPR036271">
    <property type="entry name" value="Tet_transcr_reg_TetR-rel_C_sf"/>
</dbReference>
<proteinExistence type="predicted"/>
<organism evidence="8 9">
    <name type="scientific">Microbacterium saperdae</name>
    <dbReference type="NCBI Taxonomy" id="69368"/>
    <lineage>
        <taxon>Bacteria</taxon>
        <taxon>Bacillati</taxon>
        <taxon>Actinomycetota</taxon>
        <taxon>Actinomycetes</taxon>
        <taxon>Micrococcales</taxon>
        <taxon>Microbacteriaceae</taxon>
        <taxon>Microbacterium</taxon>
    </lineage>
</organism>
<keyword evidence="2" id="KW-0805">Transcription regulation</keyword>
<dbReference type="InterPro" id="IPR009057">
    <property type="entry name" value="Homeodomain-like_sf"/>
</dbReference>
<dbReference type="Pfam" id="PF13977">
    <property type="entry name" value="TetR_C_6"/>
    <property type="match status" value="1"/>
</dbReference>
<evidence type="ECO:0000256" key="3">
    <source>
        <dbReference type="ARBA" id="ARBA00023125"/>
    </source>
</evidence>
<dbReference type="AlphaFoldDB" id="A0A543BIY7"/>
<accession>A0A543BIY7</accession>